<feature type="compositionally biased region" description="Polar residues" evidence="1">
    <location>
        <begin position="290"/>
        <end position="300"/>
    </location>
</feature>
<feature type="compositionally biased region" description="Basic and acidic residues" evidence="1">
    <location>
        <begin position="64"/>
        <end position="79"/>
    </location>
</feature>
<feature type="compositionally biased region" description="Polar residues" evidence="1">
    <location>
        <begin position="428"/>
        <end position="444"/>
    </location>
</feature>
<feature type="compositionally biased region" description="Low complexity" evidence="1">
    <location>
        <begin position="504"/>
        <end position="518"/>
    </location>
</feature>
<feature type="compositionally biased region" description="Acidic residues" evidence="1">
    <location>
        <begin position="328"/>
        <end position="347"/>
    </location>
</feature>
<accession>A0A165J742</accession>
<feature type="compositionally biased region" description="Acidic residues" evidence="1">
    <location>
        <begin position="531"/>
        <end position="547"/>
    </location>
</feature>
<protein>
    <submittedName>
        <fullName evidence="2">Uncharacterized protein</fullName>
    </submittedName>
</protein>
<keyword evidence="3" id="KW-1185">Reference proteome</keyword>
<feature type="compositionally biased region" description="Polar residues" evidence="1">
    <location>
        <begin position="89"/>
        <end position="99"/>
    </location>
</feature>
<feature type="compositionally biased region" description="Polar residues" evidence="1">
    <location>
        <begin position="272"/>
        <end position="281"/>
    </location>
</feature>
<dbReference type="InParanoid" id="A0A165J742"/>
<dbReference type="EMBL" id="KV423923">
    <property type="protein sequence ID" value="KZT61461.1"/>
    <property type="molecule type" value="Genomic_DNA"/>
</dbReference>
<dbReference type="OrthoDB" id="3357439at2759"/>
<feature type="region of interest" description="Disordered" evidence="1">
    <location>
        <begin position="499"/>
        <end position="571"/>
    </location>
</feature>
<evidence type="ECO:0000256" key="1">
    <source>
        <dbReference type="SAM" id="MobiDB-lite"/>
    </source>
</evidence>
<feature type="compositionally biased region" description="Low complexity" evidence="1">
    <location>
        <begin position="135"/>
        <end position="147"/>
    </location>
</feature>
<feature type="compositionally biased region" description="Basic residues" evidence="1">
    <location>
        <begin position="560"/>
        <end position="571"/>
    </location>
</feature>
<organism evidence="2 3">
    <name type="scientific">Calocera cornea HHB12733</name>
    <dbReference type="NCBI Taxonomy" id="1353952"/>
    <lineage>
        <taxon>Eukaryota</taxon>
        <taxon>Fungi</taxon>
        <taxon>Dikarya</taxon>
        <taxon>Basidiomycota</taxon>
        <taxon>Agaricomycotina</taxon>
        <taxon>Dacrymycetes</taxon>
        <taxon>Dacrymycetales</taxon>
        <taxon>Dacrymycetaceae</taxon>
        <taxon>Calocera</taxon>
    </lineage>
</organism>
<dbReference type="Proteomes" id="UP000076842">
    <property type="component" value="Unassembled WGS sequence"/>
</dbReference>
<gene>
    <name evidence="2" type="ORF">CALCODRAFT_11081</name>
</gene>
<proteinExistence type="predicted"/>
<feature type="region of interest" description="Disordered" evidence="1">
    <location>
        <begin position="408"/>
        <end position="478"/>
    </location>
</feature>
<evidence type="ECO:0000313" key="3">
    <source>
        <dbReference type="Proteomes" id="UP000076842"/>
    </source>
</evidence>
<sequence length="571" mass="61586">MVQDDPEMPSVAPVEKPSSKEKRRRLICEVVIEVPAKKSKKGEQLNANRTPQAKKNIPAAGLGSEDRVADEEEKRKAVAIEDTLDNEDTPPTNITNTPRASAFLDRLVQASTPARRSPRRSPVNSLGFPAQLQRTHSASSGTPSTSTPRRFQDALAQAVTTPPAASQEEITEYSQPLPPTSSSLRKILNSPIARTPSGKTLRPLSKLPRPSLTKTPGMQTTSPSPTGPPVPSPKKTIAPNIRAPTARQPTISPSLGRASLTPRASPLPTWTPLPQDSSPNPSGVDHGPSQVDQLRSSSTGLVEEISRPNSAVTRDEEMEVERATQEDRYDDEDDNDAPLDAELEDITTDERTRADEDGSDREDDVLPAIETPKLSVLGPPAQITGTGDDLIGPDAIAAYSLLDLSNAHVSSKSLSPKRASPRADNHSGKSSQLSKGPSDSSLVSYPSIPTPKPASQPLFRPDTQMPSQFQPLRMQDEETSIFSMASQYVGLSALSKDKLRESMSRAASSSQAKSTAAATNRNSAKRKEPESETEEEEEDDDDSDLEESILPRDRMAGANKARRGRAAAKFF</sequence>
<reference evidence="2 3" key="1">
    <citation type="journal article" date="2016" name="Mol. Biol. Evol.">
        <title>Comparative Genomics of Early-Diverging Mushroom-Forming Fungi Provides Insights into the Origins of Lignocellulose Decay Capabilities.</title>
        <authorList>
            <person name="Nagy L.G."/>
            <person name="Riley R."/>
            <person name="Tritt A."/>
            <person name="Adam C."/>
            <person name="Daum C."/>
            <person name="Floudas D."/>
            <person name="Sun H."/>
            <person name="Yadav J.S."/>
            <person name="Pangilinan J."/>
            <person name="Larsson K.H."/>
            <person name="Matsuura K."/>
            <person name="Barry K."/>
            <person name="Labutti K."/>
            <person name="Kuo R."/>
            <person name="Ohm R.A."/>
            <person name="Bhattacharya S.S."/>
            <person name="Shirouzu T."/>
            <person name="Yoshinaga Y."/>
            <person name="Martin F.M."/>
            <person name="Grigoriev I.V."/>
            <person name="Hibbett D.S."/>
        </authorList>
    </citation>
    <scope>NUCLEOTIDE SEQUENCE [LARGE SCALE GENOMIC DNA]</scope>
    <source>
        <strain evidence="2 3">HHB12733</strain>
    </source>
</reference>
<feature type="region of interest" description="Disordered" evidence="1">
    <location>
        <begin position="1"/>
        <end position="24"/>
    </location>
</feature>
<dbReference type="STRING" id="1353952.A0A165J742"/>
<evidence type="ECO:0000313" key="2">
    <source>
        <dbReference type="EMBL" id="KZT61461.1"/>
    </source>
</evidence>
<name>A0A165J742_9BASI</name>
<dbReference type="AlphaFoldDB" id="A0A165J742"/>
<feature type="region of interest" description="Disordered" evidence="1">
    <location>
        <begin position="37"/>
        <end position="389"/>
    </location>
</feature>
<feature type="compositionally biased region" description="Low complexity" evidence="1">
    <location>
        <begin position="199"/>
        <end position="224"/>
    </location>
</feature>